<feature type="region of interest" description="Disordered" evidence="1">
    <location>
        <begin position="1"/>
        <end position="22"/>
    </location>
</feature>
<reference evidence="2 3" key="1">
    <citation type="submission" date="2023-08" db="EMBL/GenBank/DDBJ databases">
        <authorList>
            <person name="Palmer J.M."/>
        </authorList>
    </citation>
    <scope>NUCLEOTIDE SEQUENCE [LARGE SCALE GENOMIC DNA]</scope>
    <source>
        <strain evidence="2 3">TWF481</strain>
    </source>
</reference>
<dbReference type="Proteomes" id="UP001370758">
    <property type="component" value="Unassembled WGS sequence"/>
</dbReference>
<name>A0AAV9VRC2_9PEZI</name>
<comment type="caution">
    <text evidence="2">The sequence shown here is derived from an EMBL/GenBank/DDBJ whole genome shotgun (WGS) entry which is preliminary data.</text>
</comment>
<sequence>MAMSRFEATSHPNADDESFGSSADDTLITYIYNYAVSDEAANSNADYEGPSIVNESQHDLEASRSPENKISSVRQS</sequence>
<proteinExistence type="predicted"/>
<organism evidence="2 3">
    <name type="scientific">Arthrobotrys musiformis</name>
    <dbReference type="NCBI Taxonomy" id="47236"/>
    <lineage>
        <taxon>Eukaryota</taxon>
        <taxon>Fungi</taxon>
        <taxon>Dikarya</taxon>
        <taxon>Ascomycota</taxon>
        <taxon>Pezizomycotina</taxon>
        <taxon>Orbiliomycetes</taxon>
        <taxon>Orbiliales</taxon>
        <taxon>Orbiliaceae</taxon>
        <taxon>Arthrobotrys</taxon>
    </lineage>
</organism>
<evidence type="ECO:0000313" key="3">
    <source>
        <dbReference type="Proteomes" id="UP001370758"/>
    </source>
</evidence>
<keyword evidence="3" id="KW-1185">Reference proteome</keyword>
<accession>A0AAV9VRC2</accession>
<protein>
    <submittedName>
        <fullName evidence="2">Uncharacterized protein</fullName>
    </submittedName>
</protein>
<dbReference type="EMBL" id="JAVHJL010000012">
    <property type="protein sequence ID" value="KAK6495713.1"/>
    <property type="molecule type" value="Genomic_DNA"/>
</dbReference>
<evidence type="ECO:0000256" key="1">
    <source>
        <dbReference type="SAM" id="MobiDB-lite"/>
    </source>
</evidence>
<evidence type="ECO:0000313" key="2">
    <source>
        <dbReference type="EMBL" id="KAK6495713.1"/>
    </source>
</evidence>
<gene>
    <name evidence="2" type="ORF">TWF481_002760</name>
</gene>
<feature type="region of interest" description="Disordered" evidence="1">
    <location>
        <begin position="43"/>
        <end position="76"/>
    </location>
</feature>
<dbReference type="AlphaFoldDB" id="A0AAV9VRC2"/>
<feature type="compositionally biased region" description="Basic and acidic residues" evidence="1">
    <location>
        <begin position="56"/>
        <end position="67"/>
    </location>
</feature>